<sequence>MGFFDLFNDEETQQKTQKKAREVDRTADTEFAAEGAQLDLREEELDINKYRVETGNVTLHKNIVEEEQSVDVPVSHDQVVIEQRAVDRRPADEPITAEETVHIPVTAEKIDVDKHTVVTGEVSVQKRPVQETEQVRDVIHKEVLDVGSNGNADIIKED</sequence>
<keyword evidence="4" id="KW-1185">Reference proteome</keyword>
<name>A0ABU6NV14_9BACI</name>
<dbReference type="InterPro" id="IPR019060">
    <property type="entry name" value="DUF2382"/>
</dbReference>
<dbReference type="Proteomes" id="UP001342826">
    <property type="component" value="Unassembled WGS sequence"/>
</dbReference>
<proteinExistence type="predicted"/>
<feature type="region of interest" description="Disordered" evidence="1">
    <location>
        <begin position="1"/>
        <end position="26"/>
    </location>
</feature>
<dbReference type="Pfam" id="PF09557">
    <property type="entry name" value="DUF2382"/>
    <property type="match status" value="1"/>
</dbReference>
<evidence type="ECO:0000256" key="1">
    <source>
        <dbReference type="SAM" id="MobiDB-lite"/>
    </source>
</evidence>
<accession>A0ABU6NV14</accession>
<dbReference type="InterPro" id="IPR052967">
    <property type="entry name" value="Stress_Response_Assoc"/>
</dbReference>
<feature type="domain" description="DUF2382" evidence="2">
    <location>
        <begin position="38"/>
        <end position="146"/>
    </location>
</feature>
<gene>
    <name evidence="3" type="ORF">P9271_02365</name>
</gene>
<evidence type="ECO:0000313" key="3">
    <source>
        <dbReference type="EMBL" id="MED4400202.1"/>
    </source>
</evidence>
<dbReference type="PANTHER" id="PTHR38463:SF1">
    <property type="entry name" value="STRESS RESPONSE PROTEIN YSNF"/>
    <property type="match status" value="1"/>
</dbReference>
<comment type="caution">
    <text evidence="3">The sequence shown here is derived from an EMBL/GenBank/DDBJ whole genome shotgun (WGS) entry which is preliminary data.</text>
</comment>
<evidence type="ECO:0000313" key="4">
    <source>
        <dbReference type="Proteomes" id="UP001342826"/>
    </source>
</evidence>
<evidence type="ECO:0000259" key="2">
    <source>
        <dbReference type="Pfam" id="PF09557"/>
    </source>
</evidence>
<organism evidence="3 4">
    <name type="scientific">Metabacillus fastidiosus</name>
    <dbReference type="NCBI Taxonomy" id="1458"/>
    <lineage>
        <taxon>Bacteria</taxon>
        <taxon>Bacillati</taxon>
        <taxon>Bacillota</taxon>
        <taxon>Bacilli</taxon>
        <taxon>Bacillales</taxon>
        <taxon>Bacillaceae</taxon>
        <taxon>Metabacillus</taxon>
    </lineage>
</organism>
<protein>
    <submittedName>
        <fullName evidence="3">YsnF/AvaK domain-containing protein</fullName>
    </submittedName>
</protein>
<dbReference type="EMBL" id="JARTFS010000001">
    <property type="protein sequence ID" value="MED4400202.1"/>
    <property type="molecule type" value="Genomic_DNA"/>
</dbReference>
<reference evidence="3 4" key="1">
    <citation type="submission" date="2023-03" db="EMBL/GenBank/DDBJ databases">
        <title>Bacillus Genome Sequencing.</title>
        <authorList>
            <person name="Dunlap C."/>
        </authorList>
    </citation>
    <scope>NUCLEOTIDE SEQUENCE [LARGE SCALE GENOMIC DNA]</scope>
    <source>
        <strain evidence="3 4">NRS-1717</strain>
    </source>
</reference>
<dbReference type="PANTHER" id="PTHR38463">
    <property type="entry name" value="STRESS RESPONSE PROTEIN YSNF"/>
    <property type="match status" value="1"/>
</dbReference>
<dbReference type="RefSeq" id="WP_066227761.1">
    <property type="nucleotide sequence ID" value="NZ_JARTFQ010000005.1"/>
</dbReference>
<dbReference type="GeneID" id="301140599"/>
<dbReference type="NCBIfam" id="TIGR02271">
    <property type="entry name" value="YsnF/AvaK domain"/>
    <property type="match status" value="1"/>
</dbReference>